<keyword evidence="3" id="KW-1185">Reference proteome</keyword>
<dbReference type="PANTHER" id="PTHR34107:SF4">
    <property type="entry name" value="SLL1222 PROTEIN"/>
    <property type="match status" value="1"/>
</dbReference>
<dbReference type="Gene3D" id="3.90.1570.10">
    <property type="entry name" value="tt1808, chain A"/>
    <property type="match status" value="1"/>
</dbReference>
<keyword evidence="2" id="KW-0540">Nuclease</keyword>
<evidence type="ECO:0000259" key="1">
    <source>
        <dbReference type="Pfam" id="PF05685"/>
    </source>
</evidence>
<dbReference type="CDD" id="cd06260">
    <property type="entry name" value="DUF820-like"/>
    <property type="match status" value="1"/>
</dbReference>
<dbReference type="InterPro" id="IPR011335">
    <property type="entry name" value="Restrct_endonuc-II-like"/>
</dbReference>
<dbReference type="Pfam" id="PF05685">
    <property type="entry name" value="Uma2"/>
    <property type="match status" value="1"/>
</dbReference>
<accession>A0A1I2I682</accession>
<evidence type="ECO:0000313" key="3">
    <source>
        <dbReference type="Proteomes" id="UP000199513"/>
    </source>
</evidence>
<dbReference type="AlphaFoldDB" id="A0A1I2I682"/>
<dbReference type="SUPFAM" id="SSF52980">
    <property type="entry name" value="Restriction endonuclease-like"/>
    <property type="match status" value="1"/>
</dbReference>
<protein>
    <submittedName>
        <fullName evidence="2">Putative restriction endonuclease</fullName>
    </submittedName>
</protein>
<dbReference type="EMBL" id="FONY01000029">
    <property type="protein sequence ID" value="SFF37802.1"/>
    <property type="molecule type" value="Genomic_DNA"/>
</dbReference>
<name>A0A1I2I682_9BACT</name>
<sequence length="121" mass="13933">MHYRDEFSVLPQLSLELSGEKIIPDISIFPLMEYNWLFDEVRLTQPPLIVIEILSPKQSIDDLTDKISIYLNSGVKSYWVVIPTFKTIHIIYGNKQTATFLSGKIKDPATGVEIDMDEIFR</sequence>
<dbReference type="InterPro" id="IPR008538">
    <property type="entry name" value="Uma2"/>
</dbReference>
<proteinExistence type="predicted"/>
<organism evidence="2 3">
    <name type="scientific">Thermoflexibacter ruber</name>
    <dbReference type="NCBI Taxonomy" id="1003"/>
    <lineage>
        <taxon>Bacteria</taxon>
        <taxon>Pseudomonadati</taxon>
        <taxon>Bacteroidota</taxon>
        <taxon>Cytophagia</taxon>
        <taxon>Cytophagales</taxon>
        <taxon>Thermoflexibacteraceae</taxon>
        <taxon>Thermoflexibacter</taxon>
    </lineage>
</organism>
<gene>
    <name evidence="2" type="ORF">SAMN04488541_102924</name>
</gene>
<keyword evidence="2" id="KW-0378">Hydrolase</keyword>
<evidence type="ECO:0000313" key="2">
    <source>
        <dbReference type="EMBL" id="SFF37802.1"/>
    </source>
</evidence>
<reference evidence="2 3" key="1">
    <citation type="submission" date="2016-10" db="EMBL/GenBank/DDBJ databases">
        <authorList>
            <person name="de Groot N.N."/>
        </authorList>
    </citation>
    <scope>NUCLEOTIDE SEQUENCE [LARGE SCALE GENOMIC DNA]</scope>
    <source>
        <strain>GEY</strain>
        <strain evidence="3">DSM 9560</strain>
    </source>
</reference>
<dbReference type="InterPro" id="IPR012296">
    <property type="entry name" value="Nuclease_put_TT1808"/>
</dbReference>
<dbReference type="GO" id="GO:0004519">
    <property type="term" value="F:endonuclease activity"/>
    <property type="evidence" value="ECO:0007669"/>
    <property type="project" value="UniProtKB-KW"/>
</dbReference>
<dbReference type="Proteomes" id="UP000199513">
    <property type="component" value="Unassembled WGS sequence"/>
</dbReference>
<feature type="domain" description="Putative restriction endonuclease" evidence="1">
    <location>
        <begin position="13"/>
        <end position="94"/>
    </location>
</feature>
<keyword evidence="2" id="KW-0255">Endonuclease</keyword>
<dbReference type="PANTHER" id="PTHR34107">
    <property type="entry name" value="SLL0198 PROTEIN-RELATED"/>
    <property type="match status" value="1"/>
</dbReference>